<dbReference type="PRINTS" id="PR00793">
    <property type="entry name" value="PROAMNOPTASE"/>
</dbReference>
<dbReference type="SUPFAM" id="SSF53474">
    <property type="entry name" value="alpha/beta-Hydrolases"/>
    <property type="match status" value="1"/>
</dbReference>
<keyword evidence="5" id="KW-1185">Reference proteome</keyword>
<keyword evidence="2 4" id="KW-0378">Hydrolase</keyword>
<dbReference type="GO" id="GO:0016787">
    <property type="term" value="F:hydrolase activity"/>
    <property type="evidence" value="ECO:0007669"/>
    <property type="project" value="UniProtKB-KW"/>
</dbReference>
<dbReference type="Pfam" id="PF00561">
    <property type="entry name" value="Abhydrolase_1"/>
    <property type="match status" value="1"/>
</dbReference>
<dbReference type="Gene3D" id="3.40.50.1820">
    <property type="entry name" value="alpha/beta hydrolase"/>
    <property type="match status" value="1"/>
</dbReference>
<sequence length="358" mass="41152">MKSILLLLMGCILLFVLTIITGKITFAHQYKIRSKTGIQRSEYITIGKIKQYIQIRGQDSSNPVILMLHGGPGNPMAYYSYDWQAELEQDYTVIHWDQRGCGNTFYQNKTAAKPTLDLLLSDLDELVDHIRLEFQKEKVILMGHSWGTFPGAIYAGQHPEKVLACISVSQMLDFKKSEQVSAQEAVHLAYAAGRPQDAYEIEKMLEPIMKCRKFDKPEAAKLLKFRQLKEKYLPSQYSSKMLILQLFSPYMTFRNLRWMFSFGSLIAANSALYETLLADQKSTMYDYTLQYETPVIIIAGDCDWTTPYPMAVKYFNAISAPYKKFITIRNTGHIPFIDRKKEFSEALSDALCHVIHRL</sequence>
<proteinExistence type="inferred from homology"/>
<gene>
    <name evidence="4" type="ORF">K340107D12_29420</name>
</gene>
<evidence type="ECO:0000313" key="4">
    <source>
        <dbReference type="EMBL" id="GAA6500126.1"/>
    </source>
</evidence>
<comment type="similarity">
    <text evidence="1">Belongs to the peptidase S33 family.</text>
</comment>
<evidence type="ECO:0000259" key="3">
    <source>
        <dbReference type="Pfam" id="PF00561"/>
    </source>
</evidence>
<evidence type="ECO:0000313" key="5">
    <source>
        <dbReference type="Proteomes" id="UP001600941"/>
    </source>
</evidence>
<dbReference type="InterPro" id="IPR002410">
    <property type="entry name" value="Peptidase_S33"/>
</dbReference>
<protein>
    <submittedName>
        <fullName evidence="4">Alpha/beta hydrolase</fullName>
    </submittedName>
</protein>
<dbReference type="PANTHER" id="PTHR43798">
    <property type="entry name" value="MONOACYLGLYCEROL LIPASE"/>
    <property type="match status" value="1"/>
</dbReference>
<dbReference type="PANTHER" id="PTHR43798:SF33">
    <property type="entry name" value="HYDROLASE, PUTATIVE (AFU_ORTHOLOGUE AFUA_2G14860)-RELATED"/>
    <property type="match status" value="1"/>
</dbReference>
<dbReference type="InterPro" id="IPR050266">
    <property type="entry name" value="AB_hydrolase_sf"/>
</dbReference>
<accession>A0ABQ0BUA9</accession>
<dbReference type="InterPro" id="IPR029058">
    <property type="entry name" value="AB_hydrolase_fold"/>
</dbReference>
<dbReference type="Proteomes" id="UP001600941">
    <property type="component" value="Unassembled WGS sequence"/>
</dbReference>
<feature type="domain" description="AB hydrolase-1" evidence="3">
    <location>
        <begin position="63"/>
        <end position="339"/>
    </location>
</feature>
<organism evidence="4 5">
    <name type="scientific">Blautia parvula</name>
    <dbReference type="NCBI Taxonomy" id="2877527"/>
    <lineage>
        <taxon>Bacteria</taxon>
        <taxon>Bacillati</taxon>
        <taxon>Bacillota</taxon>
        <taxon>Clostridia</taxon>
        <taxon>Lachnospirales</taxon>
        <taxon>Lachnospiraceae</taxon>
        <taxon>Blautia</taxon>
    </lineage>
</organism>
<dbReference type="EMBL" id="BAABZQ010000001">
    <property type="protein sequence ID" value="GAA6500126.1"/>
    <property type="molecule type" value="Genomic_DNA"/>
</dbReference>
<dbReference type="RefSeq" id="WP_103731865.1">
    <property type="nucleotide sequence ID" value="NZ_AP031413.1"/>
</dbReference>
<evidence type="ECO:0000256" key="2">
    <source>
        <dbReference type="ARBA" id="ARBA00022801"/>
    </source>
</evidence>
<reference evidence="4 5" key="1">
    <citation type="submission" date="2024-04" db="EMBL/GenBank/DDBJ databases">
        <title>Defined microbial consortia suppress multidrug-resistant proinflammatory Enterobacteriaceae via ecological control.</title>
        <authorList>
            <person name="Furuichi M."/>
            <person name="Kawaguchi T."/>
            <person name="Pust M."/>
            <person name="Yasuma K."/>
            <person name="Plichta D."/>
            <person name="Hasegawa N."/>
            <person name="Ohya T."/>
            <person name="Bhattarai S."/>
            <person name="Sasajima S."/>
            <person name="Aoto Y."/>
            <person name="Tuganbaev T."/>
            <person name="Yaginuma M."/>
            <person name="Ueda M."/>
            <person name="Okahashi N."/>
            <person name="Amafuji K."/>
            <person name="Kiridooshi Y."/>
            <person name="Sugita K."/>
            <person name="Strazar M."/>
            <person name="Skelly A."/>
            <person name="Suda W."/>
            <person name="Hattori M."/>
            <person name="Nakamoto N."/>
            <person name="Caballero S."/>
            <person name="Norman J."/>
            <person name="Olle B."/>
            <person name="Tanoue T."/>
            <person name="Arita M."/>
            <person name="Bucci V."/>
            <person name="Atarashi K."/>
            <person name="Xavier R."/>
            <person name="Honda K."/>
        </authorList>
    </citation>
    <scope>NUCLEOTIDE SEQUENCE [LARGE SCALE GENOMIC DNA]</scope>
    <source>
        <strain evidence="5">k34-0107-D12</strain>
    </source>
</reference>
<name>A0ABQ0BUA9_9FIRM</name>
<comment type="caution">
    <text evidence="4">The sequence shown here is derived from an EMBL/GenBank/DDBJ whole genome shotgun (WGS) entry which is preliminary data.</text>
</comment>
<dbReference type="InterPro" id="IPR000073">
    <property type="entry name" value="AB_hydrolase_1"/>
</dbReference>
<evidence type="ECO:0000256" key="1">
    <source>
        <dbReference type="ARBA" id="ARBA00010088"/>
    </source>
</evidence>